<feature type="transmembrane region" description="Helical" evidence="1">
    <location>
        <begin position="160"/>
        <end position="187"/>
    </location>
</feature>
<gene>
    <name evidence="2" type="ORF">GCM10007350_11800</name>
</gene>
<dbReference type="RefSeq" id="WP_189459257.1">
    <property type="nucleotide sequence ID" value="NZ_BMYO01000003.1"/>
</dbReference>
<keyword evidence="1" id="KW-0812">Transmembrane</keyword>
<evidence type="ECO:0000313" key="3">
    <source>
        <dbReference type="Proteomes" id="UP000604737"/>
    </source>
</evidence>
<proteinExistence type="predicted"/>
<keyword evidence="1" id="KW-0472">Membrane</keyword>
<keyword evidence="1" id="KW-1133">Transmembrane helix</keyword>
<reference evidence="3" key="1">
    <citation type="journal article" date="2019" name="Int. J. Syst. Evol. Microbiol.">
        <title>The Global Catalogue of Microorganisms (GCM) 10K type strain sequencing project: providing services to taxonomists for standard genome sequencing and annotation.</title>
        <authorList>
            <consortium name="The Broad Institute Genomics Platform"/>
            <consortium name="The Broad Institute Genome Sequencing Center for Infectious Disease"/>
            <person name="Wu L."/>
            <person name="Ma J."/>
        </authorList>
    </citation>
    <scope>NUCLEOTIDE SEQUENCE [LARGE SCALE GENOMIC DNA]</scope>
    <source>
        <strain evidence="3">KCTC 23701</strain>
    </source>
</reference>
<dbReference type="EMBL" id="BMYO01000003">
    <property type="protein sequence ID" value="GHD59862.1"/>
    <property type="molecule type" value="Genomic_DNA"/>
</dbReference>
<evidence type="ECO:0000313" key="2">
    <source>
        <dbReference type="EMBL" id="GHD59862.1"/>
    </source>
</evidence>
<comment type="caution">
    <text evidence="2">The sequence shown here is derived from an EMBL/GenBank/DDBJ whole genome shotgun (WGS) entry which is preliminary data.</text>
</comment>
<feature type="transmembrane region" description="Helical" evidence="1">
    <location>
        <begin position="29"/>
        <end position="49"/>
    </location>
</feature>
<dbReference type="Proteomes" id="UP000604737">
    <property type="component" value="Unassembled WGS sequence"/>
</dbReference>
<name>A0ABQ3GXD6_9NEIS</name>
<feature type="transmembrane region" description="Helical" evidence="1">
    <location>
        <begin position="103"/>
        <end position="124"/>
    </location>
</feature>
<organism evidence="2 3">
    <name type="scientific">Jeongeupia chitinilytica</name>
    <dbReference type="NCBI Taxonomy" id="1041641"/>
    <lineage>
        <taxon>Bacteria</taxon>
        <taxon>Pseudomonadati</taxon>
        <taxon>Pseudomonadota</taxon>
        <taxon>Betaproteobacteria</taxon>
        <taxon>Neisseriales</taxon>
        <taxon>Chitinibacteraceae</taxon>
        <taxon>Jeongeupia</taxon>
    </lineage>
</organism>
<protein>
    <submittedName>
        <fullName evidence="2">Uncharacterized protein</fullName>
    </submittedName>
</protein>
<sequence length="267" mass="29413">MGKTELLRNPKLGGAGLVKRKGAVAKKNLDWRLVMSTFAVIVAPCAYLFGHAYREGYLIEFGVDPSHFSIDITETYVNAFYAVIGIWNRVADWAGVSPGVINFLFALFVLWMFYGFAGYVLLLIRGFLDKPRIQNGWLLTKLRPILAKLSPKRNRLVKSFGYVSAIGLIVACVLYLVFVFVLVAGLVPATSYAQGAYSAKKQKSSFLQGMCSDRKKSQGNCVALKGDDGKLIASGLYVSRNEKSIAIYASGVSAIYPIPVKYVMESY</sequence>
<keyword evidence="3" id="KW-1185">Reference proteome</keyword>
<accession>A0ABQ3GXD6</accession>
<evidence type="ECO:0000256" key="1">
    <source>
        <dbReference type="SAM" id="Phobius"/>
    </source>
</evidence>